<comment type="similarity">
    <text evidence="2">Belongs to the NADH:flavin oxidoreductase/NADH oxidase family.</text>
</comment>
<evidence type="ECO:0000256" key="1">
    <source>
        <dbReference type="ARBA" id="ARBA00001917"/>
    </source>
</evidence>
<dbReference type="Proteomes" id="UP001314170">
    <property type="component" value="Unassembled WGS sequence"/>
</dbReference>
<evidence type="ECO:0000256" key="4">
    <source>
        <dbReference type="ARBA" id="ARBA00022643"/>
    </source>
</evidence>
<comment type="caution">
    <text evidence="7">The sequence shown here is derived from an EMBL/GenBank/DDBJ whole genome shotgun (WGS) entry which is preliminary data.</text>
</comment>
<name>A0AAV1R373_9ROSI</name>
<evidence type="ECO:0000256" key="5">
    <source>
        <dbReference type="ARBA" id="ARBA00022857"/>
    </source>
</evidence>
<keyword evidence="8" id="KW-1185">Reference proteome</keyword>
<evidence type="ECO:0000256" key="3">
    <source>
        <dbReference type="ARBA" id="ARBA00022630"/>
    </source>
</evidence>
<comment type="cofactor">
    <cofactor evidence="1">
        <name>FMN</name>
        <dbReference type="ChEBI" id="CHEBI:58210"/>
    </cofactor>
</comment>
<gene>
    <name evidence="7" type="ORF">DCAF_LOCUS5536</name>
</gene>
<dbReference type="GO" id="GO:0010181">
    <property type="term" value="F:FMN binding"/>
    <property type="evidence" value="ECO:0007669"/>
    <property type="project" value="InterPro"/>
</dbReference>
<keyword evidence="5" id="KW-0521">NADP</keyword>
<dbReference type="InterPro" id="IPR013785">
    <property type="entry name" value="Aldolase_TIM"/>
</dbReference>
<accession>A0AAV1R373</accession>
<protein>
    <recommendedName>
        <fullName evidence="6">NADH:flavin oxidoreductase/NADH oxidase N-terminal domain-containing protein</fullName>
    </recommendedName>
</protein>
<keyword evidence="4" id="KW-0288">FMN</keyword>
<feature type="domain" description="NADH:flavin oxidoreductase/NADH oxidase N-terminal" evidence="6">
    <location>
        <begin position="45"/>
        <end position="120"/>
    </location>
</feature>
<dbReference type="Gene3D" id="3.20.20.70">
    <property type="entry name" value="Aldolase class I"/>
    <property type="match status" value="1"/>
</dbReference>
<dbReference type="PANTHER" id="PTHR22893">
    <property type="entry name" value="NADH OXIDOREDUCTASE-RELATED"/>
    <property type="match status" value="1"/>
</dbReference>
<dbReference type="PANTHER" id="PTHR22893:SF91">
    <property type="entry name" value="NADPH DEHYDROGENASE 2-RELATED"/>
    <property type="match status" value="1"/>
</dbReference>
<dbReference type="EMBL" id="CAWUPB010000870">
    <property type="protein sequence ID" value="CAK7327818.1"/>
    <property type="molecule type" value="Genomic_DNA"/>
</dbReference>
<dbReference type="GO" id="GO:0016491">
    <property type="term" value="F:oxidoreductase activity"/>
    <property type="evidence" value="ECO:0007669"/>
    <property type="project" value="InterPro"/>
</dbReference>
<evidence type="ECO:0000313" key="8">
    <source>
        <dbReference type="Proteomes" id="UP001314170"/>
    </source>
</evidence>
<dbReference type="InterPro" id="IPR045247">
    <property type="entry name" value="Oye-like"/>
</dbReference>
<sequence length="147" mass="16682">MESGDSNLEALGVYMAKSLNKYGIAYENNAPRYDLYYPLTLLTRHMVEPRMKSEAEKTESSGSLLPMRRAFDGTFIVAGGYGREEGNQAVEENRADLVAYGRLFLANPDLPRRFEVDAPLNRPNREIFYTHDPVVGYTDYPFLEDTA</sequence>
<keyword evidence="3" id="KW-0285">Flavoprotein</keyword>
<dbReference type="SUPFAM" id="SSF51395">
    <property type="entry name" value="FMN-linked oxidoreductases"/>
    <property type="match status" value="1"/>
</dbReference>
<dbReference type="InterPro" id="IPR001155">
    <property type="entry name" value="OxRdtase_FMN_N"/>
</dbReference>
<evidence type="ECO:0000259" key="6">
    <source>
        <dbReference type="Pfam" id="PF00724"/>
    </source>
</evidence>
<dbReference type="Pfam" id="PF00724">
    <property type="entry name" value="Oxidored_FMN"/>
    <property type="match status" value="1"/>
</dbReference>
<organism evidence="7 8">
    <name type="scientific">Dovyalis caffra</name>
    <dbReference type="NCBI Taxonomy" id="77055"/>
    <lineage>
        <taxon>Eukaryota</taxon>
        <taxon>Viridiplantae</taxon>
        <taxon>Streptophyta</taxon>
        <taxon>Embryophyta</taxon>
        <taxon>Tracheophyta</taxon>
        <taxon>Spermatophyta</taxon>
        <taxon>Magnoliopsida</taxon>
        <taxon>eudicotyledons</taxon>
        <taxon>Gunneridae</taxon>
        <taxon>Pentapetalae</taxon>
        <taxon>rosids</taxon>
        <taxon>fabids</taxon>
        <taxon>Malpighiales</taxon>
        <taxon>Salicaceae</taxon>
        <taxon>Flacourtieae</taxon>
        <taxon>Dovyalis</taxon>
    </lineage>
</organism>
<dbReference type="AlphaFoldDB" id="A0AAV1R373"/>
<evidence type="ECO:0000313" key="7">
    <source>
        <dbReference type="EMBL" id="CAK7327818.1"/>
    </source>
</evidence>
<reference evidence="7 8" key="1">
    <citation type="submission" date="2024-01" db="EMBL/GenBank/DDBJ databases">
        <authorList>
            <person name="Waweru B."/>
        </authorList>
    </citation>
    <scope>NUCLEOTIDE SEQUENCE [LARGE SCALE GENOMIC DNA]</scope>
</reference>
<proteinExistence type="inferred from homology"/>
<evidence type="ECO:0000256" key="2">
    <source>
        <dbReference type="ARBA" id="ARBA00005979"/>
    </source>
</evidence>